<feature type="region of interest" description="Disordered" evidence="1">
    <location>
        <begin position="296"/>
        <end position="322"/>
    </location>
</feature>
<feature type="region of interest" description="Disordered" evidence="1">
    <location>
        <begin position="1"/>
        <end position="40"/>
    </location>
</feature>
<accession>A0A0D1XCB8</accession>
<name>A0A0D1XCB8_9PEZI</name>
<dbReference type="Proteomes" id="UP000053259">
    <property type="component" value="Unassembled WGS sequence"/>
</dbReference>
<keyword evidence="2" id="KW-0812">Transmembrane</keyword>
<keyword evidence="4" id="KW-1185">Reference proteome</keyword>
<feature type="compositionally biased region" description="Basic and acidic residues" evidence="1">
    <location>
        <begin position="170"/>
        <end position="184"/>
    </location>
</feature>
<evidence type="ECO:0000256" key="2">
    <source>
        <dbReference type="SAM" id="Phobius"/>
    </source>
</evidence>
<feature type="transmembrane region" description="Helical" evidence="2">
    <location>
        <begin position="692"/>
        <end position="715"/>
    </location>
</feature>
<sequence>MSDCSPDRLSRIPTLTPSSPKRRPLAQRSDSESNSASASTIRLVFDERSNVYSKSPFPTHPSHVLPPRVSKLHPLRYAPFVDKDVLVSDDNGPANRSTTKLVKHDAPETKPQQPRWPNRTSISTNLSDPDTSTLTATTLTTNDTLLTTPSSSRQSSRTTPPSSPGEPSFCEERESRLEPVHEETVLESPRTKPVNRPTIRAVAPSGSDERLPLRAKRSETSLASASSVDTLPALPHHLQHSSSPSSANFEVFAHSSSDISLPAGRSKPLEPSPAPSIHSKPIHDNASLESLVLNDSHASSNADRPASASSPSGPGSRASASSLVQTAVAIQYPVVKPPSTSGSWAEVSSPSPSTTTATTPAPRMRDDPYRPLQWGSRLSTIASESERSHSHSISTDSARRTRRRRTIGSLTSGEHVSSLSDARSSEWEYGSGVLTGTESNISIPIPQPLFSPRPLPSVPDERVTARDSDEREDTVGELQSPYLRPQRSGVLTRFSSKSSLRPSSSDSTKSRSSQISFIGELLWARRYYSSGEPPNMIARNNSFISETSSTPRLNTATSGVTSSPISDTVPTSIWRPRNRPRNSPDQQERRLRQETRRIHRPQHTQHSVAITEETDLSDEQVRRRRRSLSAPDLTVHEMMYSPHLRRDRRQTQRYSAWAAPSFDEPFGKTMFGPINRQVFCFALGFIFPPGELFTLLMMTLSGLTVSAAWWVAALLPLPNRPDPENIPNMTELSERIPPSTANMSEVSLEEKRWQKAHWWRRVNRVLGLFGILLVAAIIVLALIGTKKDGFSSGIGSSPITVPTSGSS</sequence>
<feature type="compositionally biased region" description="Polar residues" evidence="1">
    <location>
        <begin position="547"/>
        <end position="571"/>
    </location>
</feature>
<feature type="compositionally biased region" description="Basic and acidic residues" evidence="1">
    <location>
        <begin position="207"/>
        <end position="219"/>
    </location>
</feature>
<dbReference type="RefSeq" id="XP_016209790.1">
    <property type="nucleotide sequence ID" value="XM_016362342.1"/>
</dbReference>
<dbReference type="STRING" id="253628.A0A0D1XCB8"/>
<dbReference type="HOGENOM" id="CLU_311215_0_0_1"/>
<dbReference type="AlphaFoldDB" id="A0A0D1XCB8"/>
<feature type="compositionally biased region" description="Basic and acidic residues" evidence="1">
    <location>
        <begin position="586"/>
        <end position="596"/>
    </location>
</feature>
<feature type="compositionally biased region" description="Low complexity" evidence="1">
    <location>
        <begin position="348"/>
        <end position="362"/>
    </location>
</feature>
<evidence type="ECO:0000313" key="3">
    <source>
        <dbReference type="EMBL" id="KIV99920.1"/>
    </source>
</evidence>
<dbReference type="OrthoDB" id="4153178at2759"/>
<feature type="transmembrane region" description="Helical" evidence="2">
    <location>
        <begin position="765"/>
        <end position="783"/>
    </location>
</feature>
<keyword evidence="2" id="KW-1133">Transmembrane helix</keyword>
<organism evidence="3 4">
    <name type="scientific">Verruconis gallopava</name>
    <dbReference type="NCBI Taxonomy" id="253628"/>
    <lineage>
        <taxon>Eukaryota</taxon>
        <taxon>Fungi</taxon>
        <taxon>Dikarya</taxon>
        <taxon>Ascomycota</taxon>
        <taxon>Pezizomycotina</taxon>
        <taxon>Dothideomycetes</taxon>
        <taxon>Pleosporomycetidae</taxon>
        <taxon>Venturiales</taxon>
        <taxon>Sympoventuriaceae</taxon>
        <taxon>Verruconis</taxon>
    </lineage>
</organism>
<proteinExistence type="predicted"/>
<dbReference type="InParanoid" id="A0A0D1XCB8"/>
<dbReference type="VEuPathDB" id="FungiDB:PV09_08446"/>
<feature type="compositionally biased region" description="Pro residues" evidence="1">
    <location>
        <begin position="445"/>
        <end position="457"/>
    </location>
</feature>
<feature type="compositionally biased region" description="Low complexity" evidence="1">
    <location>
        <begin position="126"/>
        <end position="160"/>
    </location>
</feature>
<feature type="compositionally biased region" description="Basic and acidic residues" evidence="1">
    <location>
        <begin position="459"/>
        <end position="469"/>
    </location>
</feature>
<feature type="region of interest" description="Disordered" evidence="1">
    <location>
        <begin position="547"/>
        <end position="629"/>
    </location>
</feature>
<feature type="compositionally biased region" description="Low complexity" evidence="1">
    <location>
        <begin position="298"/>
        <end position="322"/>
    </location>
</feature>
<keyword evidence="2" id="KW-0472">Membrane</keyword>
<feature type="compositionally biased region" description="Basic and acidic residues" evidence="1">
    <location>
        <begin position="1"/>
        <end position="10"/>
    </location>
</feature>
<feature type="region of interest" description="Disordered" evidence="1">
    <location>
        <begin position="336"/>
        <end position="423"/>
    </location>
</feature>
<feature type="region of interest" description="Disordered" evidence="1">
    <location>
        <begin position="85"/>
        <end position="228"/>
    </location>
</feature>
<protein>
    <recommendedName>
        <fullName evidence="5">Serine-rich protein</fullName>
    </recommendedName>
</protein>
<reference evidence="3 4" key="1">
    <citation type="submission" date="2015-01" db="EMBL/GenBank/DDBJ databases">
        <title>The Genome Sequence of Ochroconis gallopava CBS43764.</title>
        <authorList>
            <consortium name="The Broad Institute Genomics Platform"/>
            <person name="Cuomo C."/>
            <person name="de Hoog S."/>
            <person name="Gorbushina A."/>
            <person name="Stielow B."/>
            <person name="Teixiera M."/>
            <person name="Abouelleil A."/>
            <person name="Chapman S.B."/>
            <person name="Priest M."/>
            <person name="Young S.K."/>
            <person name="Wortman J."/>
            <person name="Nusbaum C."/>
            <person name="Birren B."/>
        </authorList>
    </citation>
    <scope>NUCLEOTIDE SEQUENCE [LARGE SCALE GENOMIC DNA]</scope>
    <source>
        <strain evidence="3 4">CBS 43764</strain>
    </source>
</reference>
<evidence type="ECO:0008006" key="5">
    <source>
        <dbReference type="Google" id="ProtNLM"/>
    </source>
</evidence>
<dbReference type="GeneID" id="27316419"/>
<feature type="region of interest" description="Disordered" evidence="1">
    <location>
        <begin position="258"/>
        <end position="282"/>
    </location>
</feature>
<feature type="compositionally biased region" description="Low complexity" evidence="1">
    <location>
        <begin position="26"/>
        <end position="39"/>
    </location>
</feature>
<evidence type="ECO:0000256" key="1">
    <source>
        <dbReference type="SAM" id="MobiDB-lite"/>
    </source>
</evidence>
<feature type="region of interest" description="Disordered" evidence="1">
    <location>
        <begin position="436"/>
        <end position="511"/>
    </location>
</feature>
<feature type="compositionally biased region" description="Low complexity" evidence="1">
    <location>
        <begin position="495"/>
        <end position="511"/>
    </location>
</feature>
<gene>
    <name evidence="3" type="ORF">PV09_08446</name>
</gene>
<feature type="compositionally biased region" description="Polar residues" evidence="1">
    <location>
        <begin position="408"/>
        <end position="422"/>
    </location>
</feature>
<evidence type="ECO:0000313" key="4">
    <source>
        <dbReference type="Proteomes" id="UP000053259"/>
    </source>
</evidence>
<dbReference type="EMBL" id="KN847569">
    <property type="protein sequence ID" value="KIV99920.1"/>
    <property type="molecule type" value="Genomic_DNA"/>
</dbReference>